<evidence type="ECO:0000313" key="4">
    <source>
        <dbReference type="Proteomes" id="UP001590950"/>
    </source>
</evidence>
<dbReference type="Pfam" id="PF00226">
    <property type="entry name" value="DnaJ"/>
    <property type="match status" value="1"/>
</dbReference>
<gene>
    <name evidence="3" type="ORF">N7G274_010006</name>
</gene>
<name>A0ABR3ZUP2_9LECA</name>
<evidence type="ECO:0000256" key="1">
    <source>
        <dbReference type="SAM" id="MobiDB-lite"/>
    </source>
</evidence>
<dbReference type="CDD" id="cd06257">
    <property type="entry name" value="DnaJ"/>
    <property type="match status" value="1"/>
</dbReference>
<organism evidence="3 4">
    <name type="scientific">Stereocaulon virgatum</name>
    <dbReference type="NCBI Taxonomy" id="373712"/>
    <lineage>
        <taxon>Eukaryota</taxon>
        <taxon>Fungi</taxon>
        <taxon>Dikarya</taxon>
        <taxon>Ascomycota</taxon>
        <taxon>Pezizomycotina</taxon>
        <taxon>Lecanoromycetes</taxon>
        <taxon>OSLEUM clade</taxon>
        <taxon>Lecanoromycetidae</taxon>
        <taxon>Lecanorales</taxon>
        <taxon>Lecanorineae</taxon>
        <taxon>Stereocaulaceae</taxon>
        <taxon>Stereocaulon</taxon>
    </lineage>
</organism>
<dbReference type="Proteomes" id="UP001590950">
    <property type="component" value="Unassembled WGS sequence"/>
</dbReference>
<dbReference type="EMBL" id="JBEFKJ010000042">
    <property type="protein sequence ID" value="KAL2037317.1"/>
    <property type="molecule type" value="Genomic_DNA"/>
</dbReference>
<feature type="region of interest" description="Disordered" evidence="1">
    <location>
        <begin position="80"/>
        <end position="119"/>
    </location>
</feature>
<reference evidence="3 4" key="1">
    <citation type="submission" date="2024-09" db="EMBL/GenBank/DDBJ databases">
        <title>Rethinking Asexuality: The Enigmatic Case of Functional Sexual Genes in Lepraria (Stereocaulaceae).</title>
        <authorList>
            <person name="Doellman M."/>
            <person name="Sun Y."/>
            <person name="Barcenas-Pena A."/>
            <person name="Lumbsch H.T."/>
            <person name="Grewe F."/>
        </authorList>
    </citation>
    <scope>NUCLEOTIDE SEQUENCE [LARGE SCALE GENOMIC DNA]</scope>
    <source>
        <strain evidence="3 4">Mercado 3170</strain>
    </source>
</reference>
<dbReference type="PANTHER" id="PTHR43096:SF10">
    <property type="entry name" value="CHAPERONE PROTEIN DNAJ A6, CHLOROPLASTIC"/>
    <property type="match status" value="1"/>
</dbReference>
<dbReference type="SMART" id="SM00271">
    <property type="entry name" value="DnaJ"/>
    <property type="match status" value="1"/>
</dbReference>
<feature type="compositionally biased region" description="Basic and acidic residues" evidence="1">
    <location>
        <begin position="233"/>
        <end position="286"/>
    </location>
</feature>
<protein>
    <recommendedName>
        <fullName evidence="2">J domain-containing protein</fullName>
    </recommendedName>
</protein>
<dbReference type="SUPFAM" id="SSF46565">
    <property type="entry name" value="Chaperone J-domain"/>
    <property type="match status" value="1"/>
</dbReference>
<evidence type="ECO:0000259" key="2">
    <source>
        <dbReference type="PROSITE" id="PS50076"/>
    </source>
</evidence>
<feature type="domain" description="J" evidence="2">
    <location>
        <begin position="9"/>
        <end position="73"/>
    </location>
</feature>
<dbReference type="PANTHER" id="PTHR43096">
    <property type="entry name" value="DNAJ HOMOLOG 1, MITOCHONDRIAL-RELATED"/>
    <property type="match status" value="1"/>
</dbReference>
<dbReference type="PRINTS" id="PR00625">
    <property type="entry name" value="JDOMAIN"/>
</dbReference>
<dbReference type="InterPro" id="IPR036869">
    <property type="entry name" value="J_dom_sf"/>
</dbReference>
<evidence type="ECO:0000313" key="3">
    <source>
        <dbReference type="EMBL" id="KAL2037317.1"/>
    </source>
</evidence>
<feature type="region of interest" description="Disordered" evidence="1">
    <location>
        <begin position="233"/>
        <end position="297"/>
    </location>
</feature>
<keyword evidence="4" id="KW-1185">Reference proteome</keyword>
<accession>A0ABR3ZUP2</accession>
<comment type="caution">
    <text evidence="3">The sequence shown here is derived from an EMBL/GenBank/DDBJ whole genome shotgun (WGS) entry which is preliminary data.</text>
</comment>
<dbReference type="InterPro" id="IPR001623">
    <property type="entry name" value="DnaJ_domain"/>
</dbReference>
<dbReference type="Gene3D" id="1.10.287.110">
    <property type="entry name" value="DnaJ domain"/>
    <property type="match status" value="1"/>
</dbReference>
<dbReference type="PROSITE" id="PS50076">
    <property type="entry name" value="DNAJ_2"/>
    <property type="match status" value="1"/>
</dbReference>
<sequence length="423" mass="49363">MAPTEPSNDYYAILEISNIATTEVVTKAYRRLAKIRHPDKNPKADSTAVFQLLQNAYDTISDPTKRRAYDLRWPGIRDSLRTQQERNKRQAEAAEAERKSANEARAKKEKEDDARQERLRSLESVKSRYDSDIFELSRAVRKLEADLKRFQDQDDEEIRQERARNGWWAYLASPIYGKVNETDEQKQARETARLHRLASKSIKGSELDREKAKLQRLQNALQDVKGKIAVEKKKEEDEKRKLEDEAKARKQKMQKEESVRMMREMHERAAKAQKERDEQAAKEARKAQAAREAQEAQERVRMAAAAERRRKEAEERAEAMRLAEEAARKARKLRETLAKHSTKSTCRHDMFWPKIEGRQPCSNCYAVQTRFAFQCPGCRMVACANCRQSLRGEKRNKGGSFGRRYNFASDDDYKHDHSFLDYD</sequence>
<proteinExistence type="predicted"/>